<gene>
    <name evidence="3" type="ORF">FKZ61_06075</name>
</gene>
<feature type="region of interest" description="Disordered" evidence="1">
    <location>
        <begin position="1"/>
        <end position="23"/>
    </location>
</feature>
<evidence type="ECO:0000313" key="4">
    <source>
        <dbReference type="Proteomes" id="UP000317371"/>
    </source>
</evidence>
<dbReference type="EMBL" id="VIGC01000006">
    <property type="protein sequence ID" value="TQE96823.1"/>
    <property type="molecule type" value="Genomic_DNA"/>
</dbReference>
<keyword evidence="2" id="KW-1133">Transmembrane helix</keyword>
<evidence type="ECO:0000313" key="3">
    <source>
        <dbReference type="EMBL" id="TQE96823.1"/>
    </source>
</evidence>
<sequence length="168" mass="17278">MVRSSGKAEPVKPAQSPSGRSSGGPTWPIVVLVLLFVVVALVVGVRTLGPGETGGTPEVQLTPVVGGMAITTPGPSPTPTPSPTPALAPERPALAAEGGLRLYADASFEAVLLDRYPAGARFTVLEPSGDYDDFPVAREGSLWVRVRAADGLVGWTTVDRLVPVTDGP</sequence>
<comment type="caution">
    <text evidence="3">The sequence shown here is derived from an EMBL/GenBank/DDBJ whole genome shotgun (WGS) entry which is preliminary data.</text>
</comment>
<keyword evidence="2" id="KW-0812">Transmembrane</keyword>
<dbReference type="AlphaFoldDB" id="A0A540VL20"/>
<evidence type="ECO:0000256" key="2">
    <source>
        <dbReference type="SAM" id="Phobius"/>
    </source>
</evidence>
<dbReference type="Proteomes" id="UP000317371">
    <property type="component" value="Unassembled WGS sequence"/>
</dbReference>
<accession>A0A540VL20</accession>
<organism evidence="3 4">
    <name type="scientific">Litorilinea aerophila</name>
    <dbReference type="NCBI Taxonomy" id="1204385"/>
    <lineage>
        <taxon>Bacteria</taxon>
        <taxon>Bacillati</taxon>
        <taxon>Chloroflexota</taxon>
        <taxon>Caldilineae</taxon>
        <taxon>Caldilineales</taxon>
        <taxon>Caldilineaceae</taxon>
        <taxon>Litorilinea</taxon>
    </lineage>
</organism>
<dbReference type="OrthoDB" id="161145at2"/>
<reference evidence="3 4" key="1">
    <citation type="submission" date="2019-06" db="EMBL/GenBank/DDBJ databases">
        <title>Genome sequence of Litorilinea aerophila BAA-2444.</title>
        <authorList>
            <person name="Maclea K.S."/>
            <person name="Maurais E.G."/>
            <person name="Iannazzi L.C."/>
        </authorList>
    </citation>
    <scope>NUCLEOTIDE SEQUENCE [LARGE SCALE GENOMIC DNA]</scope>
    <source>
        <strain evidence="3 4">ATCC BAA-2444</strain>
    </source>
</reference>
<evidence type="ECO:0000256" key="1">
    <source>
        <dbReference type="SAM" id="MobiDB-lite"/>
    </source>
</evidence>
<proteinExistence type="predicted"/>
<name>A0A540VL20_9CHLR</name>
<dbReference type="InParanoid" id="A0A540VL20"/>
<protein>
    <submittedName>
        <fullName evidence="3">SH3 domain-containing protein</fullName>
    </submittedName>
</protein>
<keyword evidence="4" id="KW-1185">Reference proteome</keyword>
<feature type="transmembrane region" description="Helical" evidence="2">
    <location>
        <begin position="26"/>
        <end position="45"/>
    </location>
</feature>
<keyword evidence="2" id="KW-0472">Membrane</keyword>
<dbReference type="RefSeq" id="WP_141609195.1">
    <property type="nucleotide sequence ID" value="NZ_VIGC02000006.1"/>
</dbReference>